<dbReference type="EMBL" id="LAZR01000679">
    <property type="protein sequence ID" value="KKN60873.1"/>
    <property type="molecule type" value="Genomic_DNA"/>
</dbReference>
<proteinExistence type="predicted"/>
<evidence type="ECO:0000256" key="2">
    <source>
        <dbReference type="SAM" id="MobiDB-lite"/>
    </source>
</evidence>
<feature type="transmembrane region" description="Helical" evidence="3">
    <location>
        <begin position="466"/>
        <end position="485"/>
    </location>
</feature>
<feature type="compositionally biased region" description="Basic and acidic residues" evidence="2">
    <location>
        <begin position="1715"/>
        <end position="1726"/>
    </location>
</feature>
<keyword evidence="3" id="KW-1133">Transmembrane helix</keyword>
<organism evidence="4">
    <name type="scientific">marine sediment metagenome</name>
    <dbReference type="NCBI Taxonomy" id="412755"/>
    <lineage>
        <taxon>unclassified sequences</taxon>
        <taxon>metagenomes</taxon>
        <taxon>ecological metagenomes</taxon>
    </lineage>
</organism>
<gene>
    <name evidence="4" type="ORF">LCGC14_0527440</name>
</gene>
<feature type="coiled-coil region" evidence="1">
    <location>
        <begin position="530"/>
        <end position="568"/>
    </location>
</feature>
<sequence>MVSQTPSLEELRRRRQALVDQEVSPVEPPSPRAQVLIDQIRGIESLPVEPEPLIEPDEDSPEALLKRIFPDVEGLTVEEFNQVIDADPEAFLDDLIARGRTDDTDILLEALGLDEQTIHNLFRFGDIPESGQVHFFSEEVDDQLFRREGTLTPDGIVSQDGVQVGVVDFSTGEFKSIKKIRQEMIPTDEETRRILRIGQVPEDEIEKIIAQSKLDMTSEDWLEEYKKINPSFRKDFTYATLGRSIAAGLGDVLQAGGGIAGWADQEKWRENLLDAGEVLQSTAPPTVPYTTLGETIGNPQFWMTTAPRTATLSVVAMVPILLGAAAGAPIAGVVGLGATGTAIMTLLFGATAGALPEAALESGSAWNEAKRLGFSDEEADKAAGSVYWKNSALLFGANAIGFGLPFAKVPGTVIPRMMSKGLVKPIIVGGKLVGTSLTEGGQEFFQDIITRTALGQEVKWDDEAKMAVLLGTILGGVTGGGLVVFDTIMSRTKVQFTPEQQTVFDEQKKLQLDDGAIDAAAELRAMDFMVESFEDVKTNLEGNVEQVNREEAAKLIETEDRAEDLALEHVISQEEFGVTEVAPVTQVPLGAEVTHPTLVAETEQINQQLETETDPDVIKQLSRRKQDIVIVQDILNQGISSLDSQEAITEAQGLSDVPLQQIRVTEPVVPEVDPVIQEAVTKAQIEGQEITVEEVVASSMNETIPPETIVETTPDTVDDMPVVHDLNVIDRFRPARFVFEKMGLFDIWESTFAAETLRAEEQVAFNKELQKHAKNVKDPARRELVWEHVNNSKSDVFKQLTFPEKQAANWWKRTADDWADRLNIPPERRIKDYIPHIFDDAAKQAGDVPVDSSLSMAFSKKITDKVKMPFLEIRLGKELGLIKDPFLAAQAYQNVALRKFYYEPILQKLKLVAEHKTTPEFARNYLKAYSQRMTGEPATIDREINKFLQDVAGTLRKVTRRIPQTGVQRIDVTAERLIGLLENGNPSAMSAYNLTSALYVMWLGFKPTTAIRNLSQHGLIIAEVDNIQDFGNGIRLRFTQEGKAALAESLVVRSRRGAFIESIDSSVTAKTTDAFRETALFLFRKADEQNVKDAFLSGYAEAKRLFPEVGRDIWIKRGDEVAMDTQYLYTKMNSLAIAQSGPGKVGAMLTTWAINWLELMNKFVQGKESRVYLALEKQPIDLVKTPGGKFELPKKNWLKTRQSIIVYMAIVGLAYFLKEQDWNRVRTFEYTGFTSIQTFANLVGGEFPGLELPGAVADLIVGVTLQDERKTKTAWNTLRRSFSILNQVEAVASGEKDWLSLLFYLEAKNHQVRKLKEDWQKNWKPYDDLSDPLVREKEFPTLNRNTAQKRWREQNPLIEAQMFITNRLGTLSSDEARAEVLRLIDKHNIDTDVITGYEKIFGVDTTTELAKSQKKIGNLEEVEIGQEAKYFTVGNFLTEANEAVRINGRDKVERDGHPLTVFLLGEQDSWQPYEDYDNQDARRLYRQLNPDVEASLYLTGKIQAFENPESAKILLQTMDKFNIPPQAVNAFNQDPDKYDELFTPKFKLETKNFDLTTQFDELETDEEQDKFRVDNTKWVADMRRIEAIIKDVPESLQDSYVDYYTLPVLGFDQERFLRDNEDYYNEVWLGILGNQEINFDGIPTVEFEGKFVEYEKQELGADRYAFRGEDLEFDAEGVRLGKWKPFEERKVKPKAEVEPRPKKKEPLSTPSSLEELQRKREELKNR</sequence>
<evidence type="ECO:0000313" key="4">
    <source>
        <dbReference type="EMBL" id="KKN60873.1"/>
    </source>
</evidence>
<name>A0A0F9V4U1_9ZZZZ</name>
<keyword evidence="1" id="KW-0175">Coiled coil</keyword>
<evidence type="ECO:0000256" key="3">
    <source>
        <dbReference type="SAM" id="Phobius"/>
    </source>
</evidence>
<reference evidence="4" key="1">
    <citation type="journal article" date="2015" name="Nature">
        <title>Complex archaea that bridge the gap between prokaryotes and eukaryotes.</title>
        <authorList>
            <person name="Spang A."/>
            <person name="Saw J.H."/>
            <person name="Jorgensen S.L."/>
            <person name="Zaremba-Niedzwiedzka K."/>
            <person name="Martijn J."/>
            <person name="Lind A.E."/>
            <person name="van Eijk R."/>
            <person name="Schleper C."/>
            <person name="Guy L."/>
            <person name="Ettema T.J."/>
        </authorList>
    </citation>
    <scope>NUCLEOTIDE SEQUENCE</scope>
</reference>
<keyword evidence="3" id="KW-0812">Transmembrane</keyword>
<keyword evidence="3" id="KW-0472">Membrane</keyword>
<accession>A0A0F9V4U1</accession>
<protein>
    <submittedName>
        <fullName evidence="4">Uncharacterized protein</fullName>
    </submittedName>
</protein>
<feature type="region of interest" description="Disordered" evidence="2">
    <location>
        <begin position="1689"/>
        <end position="1726"/>
    </location>
</feature>
<comment type="caution">
    <text evidence="4">The sequence shown here is derived from an EMBL/GenBank/DDBJ whole genome shotgun (WGS) entry which is preliminary data.</text>
</comment>
<feature type="compositionally biased region" description="Basic and acidic residues" evidence="2">
    <location>
        <begin position="1689"/>
        <end position="1706"/>
    </location>
</feature>
<evidence type="ECO:0000256" key="1">
    <source>
        <dbReference type="SAM" id="Coils"/>
    </source>
</evidence>